<accession>A0A6M3LTY2</accession>
<dbReference type="AlphaFoldDB" id="A0A6M3LTY2"/>
<reference evidence="1" key="1">
    <citation type="submission" date="2020-03" db="EMBL/GenBank/DDBJ databases">
        <title>The deep terrestrial virosphere.</title>
        <authorList>
            <person name="Holmfeldt K."/>
            <person name="Nilsson E."/>
            <person name="Simone D."/>
            <person name="Lopez-Fernandez M."/>
            <person name="Wu X."/>
            <person name="de Brujin I."/>
            <person name="Lundin D."/>
            <person name="Andersson A."/>
            <person name="Bertilsson S."/>
            <person name="Dopson M."/>
        </authorList>
    </citation>
    <scope>NUCLEOTIDE SEQUENCE</scope>
    <source>
        <strain evidence="1">MM415B08653</strain>
    </source>
</reference>
<protein>
    <submittedName>
        <fullName evidence="1">Uncharacterized protein</fullName>
    </submittedName>
</protein>
<organism evidence="1">
    <name type="scientific">viral metagenome</name>
    <dbReference type="NCBI Taxonomy" id="1070528"/>
    <lineage>
        <taxon>unclassified sequences</taxon>
        <taxon>metagenomes</taxon>
        <taxon>organismal metagenomes</taxon>
    </lineage>
</organism>
<name>A0A6M3LTY2_9ZZZZ</name>
<evidence type="ECO:0000313" key="1">
    <source>
        <dbReference type="EMBL" id="QJA96451.1"/>
    </source>
</evidence>
<dbReference type="EMBL" id="MT143401">
    <property type="protein sequence ID" value="QJA96451.1"/>
    <property type="molecule type" value="Genomic_DNA"/>
</dbReference>
<sequence>MTKTSYYAGVYQDYLAGRVLQVSDSIDCLSCEILAEPGVRSTMLDSVKTLIEWGQKLATRYNCQHIELNCSKGLGSYKWLKTTAGS</sequence>
<gene>
    <name evidence="1" type="ORF">MM415B08653_0011</name>
</gene>
<proteinExistence type="predicted"/>